<feature type="transmembrane region" description="Helical" evidence="8">
    <location>
        <begin position="151"/>
        <end position="173"/>
    </location>
</feature>
<feature type="transmembrane region" description="Helical" evidence="8">
    <location>
        <begin position="118"/>
        <end position="139"/>
    </location>
</feature>
<dbReference type="NCBIfam" id="TIGR00711">
    <property type="entry name" value="efflux_EmrB"/>
    <property type="match status" value="1"/>
</dbReference>
<comment type="similarity">
    <text evidence="2">Belongs to the major facilitator superfamily. EmrB family.</text>
</comment>
<keyword evidence="5 8" id="KW-0812">Transmembrane</keyword>
<evidence type="ECO:0000256" key="3">
    <source>
        <dbReference type="ARBA" id="ARBA00022448"/>
    </source>
</evidence>
<reference evidence="10" key="2">
    <citation type="submission" date="2020-09" db="EMBL/GenBank/DDBJ databases">
        <authorList>
            <person name="Sun Q."/>
            <person name="Zhou Y."/>
        </authorList>
    </citation>
    <scope>NUCLEOTIDE SEQUENCE</scope>
    <source>
        <strain evidence="10">CGMCC 1.16067</strain>
    </source>
</reference>
<evidence type="ECO:0000256" key="4">
    <source>
        <dbReference type="ARBA" id="ARBA00022475"/>
    </source>
</evidence>
<comment type="caution">
    <text evidence="10">The sequence shown here is derived from an EMBL/GenBank/DDBJ whole genome shotgun (WGS) entry which is preliminary data.</text>
</comment>
<dbReference type="Gene3D" id="1.20.1720.10">
    <property type="entry name" value="Multidrug resistance protein D"/>
    <property type="match status" value="1"/>
</dbReference>
<dbReference type="Proteomes" id="UP000649179">
    <property type="component" value="Unassembled WGS sequence"/>
</dbReference>
<dbReference type="Gene3D" id="1.20.1250.20">
    <property type="entry name" value="MFS general substrate transporter like domains"/>
    <property type="match status" value="1"/>
</dbReference>
<feature type="transmembrane region" description="Helical" evidence="8">
    <location>
        <begin position="217"/>
        <end position="235"/>
    </location>
</feature>
<dbReference type="PANTHER" id="PTHR42718">
    <property type="entry name" value="MAJOR FACILITATOR SUPERFAMILY MULTIDRUG TRANSPORTER MFSC"/>
    <property type="match status" value="1"/>
</dbReference>
<feature type="transmembrane region" description="Helical" evidence="8">
    <location>
        <begin position="316"/>
        <end position="337"/>
    </location>
</feature>
<feature type="transmembrane region" description="Helical" evidence="8">
    <location>
        <begin position="349"/>
        <end position="369"/>
    </location>
</feature>
<dbReference type="AlphaFoldDB" id="A0A917BNG0"/>
<keyword evidence="7 8" id="KW-0472">Membrane</keyword>
<evidence type="ECO:0000313" key="11">
    <source>
        <dbReference type="Proteomes" id="UP000649179"/>
    </source>
</evidence>
<name>A0A917BNG0_9ACTN</name>
<feature type="transmembrane region" description="Helical" evidence="8">
    <location>
        <begin position="375"/>
        <end position="400"/>
    </location>
</feature>
<evidence type="ECO:0000256" key="7">
    <source>
        <dbReference type="ARBA" id="ARBA00023136"/>
    </source>
</evidence>
<dbReference type="InterPro" id="IPR036259">
    <property type="entry name" value="MFS_trans_sf"/>
</dbReference>
<organism evidence="10 11">
    <name type="scientific">Marmoricola endophyticus</name>
    <dbReference type="NCBI Taxonomy" id="2040280"/>
    <lineage>
        <taxon>Bacteria</taxon>
        <taxon>Bacillati</taxon>
        <taxon>Actinomycetota</taxon>
        <taxon>Actinomycetes</taxon>
        <taxon>Propionibacteriales</taxon>
        <taxon>Nocardioidaceae</taxon>
        <taxon>Marmoricola</taxon>
    </lineage>
</organism>
<dbReference type="CDD" id="cd17503">
    <property type="entry name" value="MFS_LmrB_MDR_like"/>
    <property type="match status" value="1"/>
</dbReference>
<evidence type="ECO:0000256" key="1">
    <source>
        <dbReference type="ARBA" id="ARBA00004651"/>
    </source>
</evidence>
<feature type="transmembrane region" description="Helical" evidence="8">
    <location>
        <begin position="285"/>
        <end position="304"/>
    </location>
</feature>
<protein>
    <submittedName>
        <fullName evidence="10">Multidrug resistance protein B</fullName>
    </submittedName>
</protein>
<dbReference type="InterPro" id="IPR004638">
    <property type="entry name" value="EmrB-like"/>
</dbReference>
<accession>A0A917BNG0</accession>
<dbReference type="GO" id="GO:0005886">
    <property type="term" value="C:plasma membrane"/>
    <property type="evidence" value="ECO:0007669"/>
    <property type="project" value="UniProtKB-SubCell"/>
</dbReference>
<dbReference type="PROSITE" id="PS50850">
    <property type="entry name" value="MFS"/>
    <property type="match status" value="1"/>
</dbReference>
<dbReference type="Pfam" id="PF07690">
    <property type="entry name" value="MFS_1"/>
    <property type="match status" value="1"/>
</dbReference>
<feature type="transmembrane region" description="Helical" evidence="8">
    <location>
        <begin position="63"/>
        <end position="81"/>
    </location>
</feature>
<feature type="transmembrane region" description="Helical" evidence="8">
    <location>
        <begin position="93"/>
        <end position="112"/>
    </location>
</feature>
<keyword evidence="3" id="KW-0813">Transport</keyword>
<sequence length="528" mass="55250">MTLQTDAPTPATPDGSSDKLDRQTLMIAGVVVLGAIMSILDITVVSVAQQTFQRVFDTTQANVAWTATAYTLALASVIPLTGWAADRFGTKRLYLMAVTLFALGSLLCALAPSLPLLVTFRVVQGLGGGMLMPLGMTILTRAAGPERVGRVMAVLGIPMLLGPIFGPILGGWLIDIASWHWIFLINLPIGVVALVYAQVVLPKDNVAPSETLDWRGLLLLSPGLALFLFGVSSIPEEGTVWSARVLVTAILGLVLIVGFVGWALSGRTAHPLIDLHLFRNRHLTVAVIAMMLFAIAFFGASLLFPLYFQQVRGEDALHAGILLAPQGLGAMITMPIAGILADRTGPGKVVLAGIATIVVGMGMFTQVGVDTSYTYLLAALFVMGLGMGSTMMPIMSSALATLNEHTTARGSTLLNITQQVAASIGTAVFSVLLTNGIKGSDAISASGALQAAGKSQEAIAAVMQRFGLDQADLRALPGQALSDLAGAFGSVYVVATILVALCLIPAWFLPRRKVAADSETPAPVMVGH</sequence>
<evidence type="ECO:0000256" key="2">
    <source>
        <dbReference type="ARBA" id="ARBA00008537"/>
    </source>
</evidence>
<comment type="subcellular location">
    <subcellularLocation>
        <location evidence="1">Cell membrane</location>
        <topology evidence="1">Multi-pass membrane protein</topology>
    </subcellularLocation>
</comment>
<feature type="transmembrane region" description="Helical" evidence="8">
    <location>
        <begin position="179"/>
        <end position="197"/>
    </location>
</feature>
<feature type="transmembrane region" description="Helical" evidence="8">
    <location>
        <begin position="484"/>
        <end position="509"/>
    </location>
</feature>
<dbReference type="PRINTS" id="PR01036">
    <property type="entry name" value="TCRTETB"/>
</dbReference>
<evidence type="ECO:0000256" key="5">
    <source>
        <dbReference type="ARBA" id="ARBA00022692"/>
    </source>
</evidence>
<dbReference type="GO" id="GO:0022857">
    <property type="term" value="F:transmembrane transporter activity"/>
    <property type="evidence" value="ECO:0007669"/>
    <property type="project" value="InterPro"/>
</dbReference>
<dbReference type="RefSeq" id="WP_229660793.1">
    <property type="nucleotide sequence ID" value="NZ_BMKQ01000001.1"/>
</dbReference>
<evidence type="ECO:0000256" key="8">
    <source>
        <dbReference type="SAM" id="Phobius"/>
    </source>
</evidence>
<gene>
    <name evidence="10" type="primary">emrB</name>
    <name evidence="10" type="ORF">GCM10011519_22160</name>
</gene>
<feature type="transmembrane region" description="Helical" evidence="8">
    <location>
        <begin position="241"/>
        <end position="264"/>
    </location>
</feature>
<feature type="domain" description="Major facilitator superfamily (MFS) profile" evidence="9">
    <location>
        <begin position="27"/>
        <end position="513"/>
    </location>
</feature>
<evidence type="ECO:0000313" key="10">
    <source>
        <dbReference type="EMBL" id="GGF47690.1"/>
    </source>
</evidence>
<dbReference type="InterPro" id="IPR020846">
    <property type="entry name" value="MFS_dom"/>
</dbReference>
<dbReference type="SUPFAM" id="SSF103473">
    <property type="entry name" value="MFS general substrate transporter"/>
    <property type="match status" value="1"/>
</dbReference>
<proteinExistence type="inferred from homology"/>
<dbReference type="PANTHER" id="PTHR42718:SF9">
    <property type="entry name" value="MAJOR FACILITATOR SUPERFAMILY MULTIDRUG TRANSPORTER MFSC"/>
    <property type="match status" value="1"/>
</dbReference>
<dbReference type="InterPro" id="IPR011701">
    <property type="entry name" value="MFS"/>
</dbReference>
<evidence type="ECO:0000259" key="9">
    <source>
        <dbReference type="PROSITE" id="PS50850"/>
    </source>
</evidence>
<keyword evidence="4" id="KW-1003">Cell membrane</keyword>
<evidence type="ECO:0000256" key="6">
    <source>
        <dbReference type="ARBA" id="ARBA00022989"/>
    </source>
</evidence>
<dbReference type="EMBL" id="BMKQ01000001">
    <property type="protein sequence ID" value="GGF47690.1"/>
    <property type="molecule type" value="Genomic_DNA"/>
</dbReference>
<reference evidence="10" key="1">
    <citation type="journal article" date="2014" name="Int. J. Syst. Evol. Microbiol.">
        <title>Complete genome sequence of Corynebacterium casei LMG S-19264T (=DSM 44701T), isolated from a smear-ripened cheese.</title>
        <authorList>
            <consortium name="US DOE Joint Genome Institute (JGI-PGF)"/>
            <person name="Walter F."/>
            <person name="Albersmeier A."/>
            <person name="Kalinowski J."/>
            <person name="Ruckert C."/>
        </authorList>
    </citation>
    <scope>NUCLEOTIDE SEQUENCE</scope>
    <source>
        <strain evidence="10">CGMCC 1.16067</strain>
    </source>
</reference>
<feature type="transmembrane region" description="Helical" evidence="8">
    <location>
        <begin position="25"/>
        <end position="48"/>
    </location>
</feature>
<keyword evidence="6 8" id="KW-1133">Transmembrane helix</keyword>
<keyword evidence="11" id="KW-1185">Reference proteome</keyword>